<dbReference type="Pfam" id="PF06808">
    <property type="entry name" value="DctM"/>
    <property type="match status" value="1"/>
</dbReference>
<dbReference type="AlphaFoldDB" id="A0A1H3JLM7"/>
<feature type="transmembrane region" description="Helical" evidence="1">
    <location>
        <begin position="531"/>
        <end position="556"/>
    </location>
</feature>
<feature type="transmembrane region" description="Helical" evidence="1">
    <location>
        <begin position="135"/>
        <end position="159"/>
    </location>
</feature>
<dbReference type="RefSeq" id="WP_089769061.1">
    <property type="nucleotide sequence ID" value="NZ_FNPB01000014.1"/>
</dbReference>
<dbReference type="InterPro" id="IPR011853">
    <property type="entry name" value="TRAP_DctM-Dct_fused"/>
</dbReference>
<feature type="transmembrane region" description="Helical" evidence="1">
    <location>
        <begin position="440"/>
        <end position="459"/>
    </location>
</feature>
<feature type="transmembrane region" description="Helical" evidence="1">
    <location>
        <begin position="498"/>
        <end position="519"/>
    </location>
</feature>
<feature type="transmembrane region" description="Helical" evidence="1">
    <location>
        <begin position="78"/>
        <end position="96"/>
    </location>
</feature>
<keyword evidence="4" id="KW-1185">Reference proteome</keyword>
<feature type="transmembrane region" description="Helical" evidence="1">
    <location>
        <begin position="40"/>
        <end position="58"/>
    </location>
</feature>
<feature type="transmembrane region" description="Helical" evidence="1">
    <location>
        <begin position="363"/>
        <end position="384"/>
    </location>
</feature>
<dbReference type="NCBIfam" id="TIGR02123">
    <property type="entry name" value="TRAP_fused"/>
    <property type="match status" value="1"/>
</dbReference>
<feature type="domain" description="TRAP C4-dicarboxylate transport system permease DctM subunit" evidence="2">
    <location>
        <begin position="122"/>
        <end position="586"/>
    </location>
</feature>
<dbReference type="STRING" id="660517.SAMN04487946_11423"/>
<keyword evidence="1" id="KW-1133">Transmembrane helix</keyword>
<sequence>MERFRDAAGFDDVQSFLVGVPALLLSVAVIAYAVDSYLPKQLFTNLVLGLSLTAYFLARARRTWDGKTGASYPRVLALVMLSLAALSVVSVGYVQVVFDRWLETGAFVVYNNVDIIIGASLIVLVTIVTADKFGWILGALVVVTVIYGVGGPQLPSILAHGGISLETIIFKNTISLQGVYGFLTQIAATWVAIFVIFAGIVRMFGGFDLILQLTERLEGAFSGAVPQTAVVSSMFMGTMMGGAGVNVAATGSFTIPLMQERGILGKHSGAIESVASTAGQVLPPIMGSAAFIMSDILGIPFADVAIAATIPAILYYSVTSYGVYQWSLWYDWSERDEANEEQSASASDTGVDMDDTSEEPRSVFLLKSAQFLVPLVVLIYLLIVLRFGPLYSGMYTILTLFGTRLLYLLWREGAGAGAVRQYLGEIAAGLREGGASAAPFVALLAALAVVINIFSATGLTNRITFALSALTGTSFVGILVISMILALLFGLGIPTPAAYLLVATIIAPVIVELATLQGFVVEPIVAHMFVFYYALLSAITPPVALAVAMAITISGAEFIETAIESLRLGGPTFLIPFMFVFNPELIFWSFPETPIALVVQFVALMVALSVTMGIEFGRKLPSYERAFRALLFLIIAFGPSLLVQVAGVGVFALTVAIRGALPKVRSARQ</sequence>
<reference evidence="4" key="1">
    <citation type="submission" date="2016-10" db="EMBL/GenBank/DDBJ databases">
        <authorList>
            <person name="Varghese N."/>
            <person name="Submissions S."/>
        </authorList>
    </citation>
    <scope>NUCLEOTIDE SEQUENCE [LARGE SCALE GENOMIC DNA]</scope>
    <source>
        <strain evidence="4">CGMCC 1.10118</strain>
    </source>
</reference>
<dbReference type="EMBL" id="FNPB01000014">
    <property type="protein sequence ID" value="SDY40308.1"/>
    <property type="molecule type" value="Genomic_DNA"/>
</dbReference>
<accession>A0A1H3JLM7</accession>
<feature type="transmembrane region" description="Helical" evidence="1">
    <location>
        <begin position="179"/>
        <end position="201"/>
    </location>
</feature>
<feature type="transmembrane region" description="Helical" evidence="1">
    <location>
        <begin position="108"/>
        <end position="128"/>
    </location>
</feature>
<feature type="transmembrane region" description="Helical" evidence="1">
    <location>
        <begin position="568"/>
        <end position="589"/>
    </location>
</feature>
<evidence type="ECO:0000256" key="1">
    <source>
        <dbReference type="SAM" id="Phobius"/>
    </source>
</evidence>
<dbReference type="InterPro" id="IPR010656">
    <property type="entry name" value="DctM"/>
</dbReference>
<evidence type="ECO:0000313" key="4">
    <source>
        <dbReference type="Proteomes" id="UP000199170"/>
    </source>
</evidence>
<gene>
    <name evidence="3" type="ORF">SAMN04487946_11423</name>
</gene>
<dbReference type="OrthoDB" id="371890at2157"/>
<dbReference type="PANTHER" id="PTHR43849:SF2">
    <property type="entry name" value="BLL3936 PROTEIN"/>
    <property type="match status" value="1"/>
</dbReference>
<keyword evidence="1" id="KW-0812">Transmembrane</keyword>
<evidence type="ECO:0000259" key="2">
    <source>
        <dbReference type="Pfam" id="PF06808"/>
    </source>
</evidence>
<evidence type="ECO:0000313" key="3">
    <source>
        <dbReference type="EMBL" id="SDY40308.1"/>
    </source>
</evidence>
<feature type="transmembrane region" description="Helical" evidence="1">
    <location>
        <begin position="595"/>
        <end position="617"/>
    </location>
</feature>
<dbReference type="Proteomes" id="UP000199170">
    <property type="component" value="Unassembled WGS sequence"/>
</dbReference>
<feature type="transmembrane region" description="Helical" evidence="1">
    <location>
        <begin position="465"/>
        <end position="491"/>
    </location>
</feature>
<feature type="transmembrane region" description="Helical" evidence="1">
    <location>
        <begin position="12"/>
        <end position="34"/>
    </location>
</feature>
<feature type="transmembrane region" description="Helical" evidence="1">
    <location>
        <begin position="629"/>
        <end position="657"/>
    </location>
</feature>
<protein>
    <submittedName>
        <fullName evidence="3">TRAP transporter, 4TM/12TM fusion protein</fullName>
    </submittedName>
</protein>
<dbReference type="PANTHER" id="PTHR43849">
    <property type="entry name" value="BLL3936 PROTEIN"/>
    <property type="match status" value="1"/>
</dbReference>
<keyword evidence="1" id="KW-0472">Membrane</keyword>
<organism evidence="3 4">
    <name type="scientific">Halobellus clavatus</name>
    <dbReference type="NCBI Taxonomy" id="660517"/>
    <lineage>
        <taxon>Archaea</taxon>
        <taxon>Methanobacteriati</taxon>
        <taxon>Methanobacteriota</taxon>
        <taxon>Stenosarchaea group</taxon>
        <taxon>Halobacteria</taxon>
        <taxon>Halobacteriales</taxon>
        <taxon>Haloferacaceae</taxon>
        <taxon>Halobellus</taxon>
    </lineage>
</organism>
<name>A0A1H3JLM7_9EURY</name>
<proteinExistence type="predicted"/>